<evidence type="ECO:0000256" key="1">
    <source>
        <dbReference type="SAM" id="MobiDB-lite"/>
    </source>
</evidence>
<dbReference type="HOGENOM" id="CLU_2654668_0_0_1"/>
<reference evidence="3" key="1">
    <citation type="journal article" date="2014" name="Proc. Natl. Acad. Sci. U.S.A.">
        <title>Extensive sampling of basidiomycete genomes demonstrates inadequacy of the white-rot/brown-rot paradigm for wood decay fungi.</title>
        <authorList>
            <person name="Riley R."/>
            <person name="Salamov A.A."/>
            <person name="Brown D.W."/>
            <person name="Nagy L.G."/>
            <person name="Floudas D."/>
            <person name="Held B.W."/>
            <person name="Levasseur A."/>
            <person name="Lombard V."/>
            <person name="Morin E."/>
            <person name="Otillar R."/>
            <person name="Lindquist E.A."/>
            <person name="Sun H."/>
            <person name="LaButti K.M."/>
            <person name="Schmutz J."/>
            <person name="Jabbour D."/>
            <person name="Luo H."/>
            <person name="Baker S.E."/>
            <person name="Pisabarro A.G."/>
            <person name="Walton J.D."/>
            <person name="Blanchette R.A."/>
            <person name="Henrissat B."/>
            <person name="Martin F."/>
            <person name="Cullen D."/>
            <person name="Hibbett D.S."/>
            <person name="Grigoriev I.V."/>
        </authorList>
    </citation>
    <scope>NUCLEOTIDE SEQUENCE [LARGE SCALE GENOMIC DNA]</scope>
    <source>
        <strain evidence="3">CBS 339.88</strain>
    </source>
</reference>
<feature type="region of interest" description="Disordered" evidence="1">
    <location>
        <begin position="20"/>
        <end position="43"/>
    </location>
</feature>
<proteinExistence type="predicted"/>
<sequence>MFVLAHERILHPRSTLANIPYPYPHPHRSTSAERKGQSFSSTRISAHHPSAVVVVDCKLDLKGAVLEFGNRFMYAG</sequence>
<dbReference type="EMBL" id="KL142405">
    <property type="protein sequence ID" value="KDR68862.1"/>
    <property type="molecule type" value="Genomic_DNA"/>
</dbReference>
<evidence type="ECO:0000313" key="3">
    <source>
        <dbReference type="Proteomes" id="UP000027222"/>
    </source>
</evidence>
<evidence type="ECO:0000313" key="2">
    <source>
        <dbReference type="EMBL" id="KDR68862.1"/>
    </source>
</evidence>
<keyword evidence="3" id="KW-1185">Reference proteome</keyword>
<dbReference type="Proteomes" id="UP000027222">
    <property type="component" value="Unassembled WGS sequence"/>
</dbReference>
<name>A0A067SFT8_GALM3</name>
<organism evidence="2 3">
    <name type="scientific">Galerina marginata (strain CBS 339.88)</name>
    <dbReference type="NCBI Taxonomy" id="685588"/>
    <lineage>
        <taxon>Eukaryota</taxon>
        <taxon>Fungi</taxon>
        <taxon>Dikarya</taxon>
        <taxon>Basidiomycota</taxon>
        <taxon>Agaricomycotina</taxon>
        <taxon>Agaricomycetes</taxon>
        <taxon>Agaricomycetidae</taxon>
        <taxon>Agaricales</taxon>
        <taxon>Agaricineae</taxon>
        <taxon>Strophariaceae</taxon>
        <taxon>Galerina</taxon>
    </lineage>
</organism>
<protein>
    <submittedName>
        <fullName evidence="2">Uncharacterized protein</fullName>
    </submittedName>
</protein>
<gene>
    <name evidence="2" type="ORF">GALMADRAFT_936122</name>
</gene>
<accession>A0A067SFT8</accession>
<dbReference type="AlphaFoldDB" id="A0A067SFT8"/>